<protein>
    <submittedName>
        <fullName evidence="1">Uncharacterized protein</fullName>
    </submittedName>
</protein>
<gene>
    <name evidence="1" type="ORF">SAMN04487991_2408</name>
</gene>
<dbReference type="OrthoDB" id="7916272at2"/>
<sequence length="86" mass="8800">MPDPFADRQSGLTAPATQLISIVPDDGNDLSTYVRGIAVTSSGLVRVTTVDGSLADIYVAAGAPFPVRVARVWATGTDANGIVGLI</sequence>
<dbReference type="EMBL" id="FORH01000004">
    <property type="protein sequence ID" value="SFJ56125.1"/>
    <property type="molecule type" value="Genomic_DNA"/>
</dbReference>
<keyword evidence="2" id="KW-1185">Reference proteome</keyword>
<dbReference type="STRING" id="588602.SAMN04487991_2408"/>
<dbReference type="AlphaFoldDB" id="A0A1I3SBM8"/>
<evidence type="ECO:0000313" key="1">
    <source>
        <dbReference type="EMBL" id="SFJ56125.1"/>
    </source>
</evidence>
<evidence type="ECO:0000313" key="2">
    <source>
        <dbReference type="Proteomes" id="UP000199630"/>
    </source>
</evidence>
<dbReference type="RefSeq" id="WP_090060936.1">
    <property type="nucleotide sequence ID" value="NZ_FORH01000004.1"/>
</dbReference>
<name>A0A1I3SBM8_9RHOB</name>
<dbReference type="Proteomes" id="UP000199630">
    <property type="component" value="Unassembled WGS sequence"/>
</dbReference>
<accession>A0A1I3SBM8</accession>
<organism evidence="1 2">
    <name type="scientific">Celeribacter neptunius</name>
    <dbReference type="NCBI Taxonomy" id="588602"/>
    <lineage>
        <taxon>Bacteria</taxon>
        <taxon>Pseudomonadati</taxon>
        <taxon>Pseudomonadota</taxon>
        <taxon>Alphaproteobacteria</taxon>
        <taxon>Rhodobacterales</taxon>
        <taxon>Roseobacteraceae</taxon>
        <taxon>Celeribacter</taxon>
    </lineage>
</organism>
<reference evidence="2" key="1">
    <citation type="submission" date="2016-10" db="EMBL/GenBank/DDBJ databases">
        <authorList>
            <person name="Varghese N."/>
            <person name="Submissions S."/>
        </authorList>
    </citation>
    <scope>NUCLEOTIDE SEQUENCE [LARGE SCALE GENOMIC DNA]</scope>
    <source>
        <strain evidence="2">DSM 26471</strain>
    </source>
</reference>
<proteinExistence type="predicted"/>